<evidence type="ECO:0000313" key="3">
    <source>
        <dbReference type="EMBL" id="KAF5739650.1"/>
    </source>
</evidence>
<dbReference type="FunCoup" id="A0A7J7D015">
    <property type="interactions" value="969"/>
</dbReference>
<evidence type="ECO:0000256" key="1">
    <source>
        <dbReference type="SAM" id="Coils"/>
    </source>
</evidence>
<accession>A0A7J7D015</accession>
<dbReference type="InParanoid" id="A0A7J7D015"/>
<organism evidence="3 4">
    <name type="scientific">Tripterygium wilfordii</name>
    <name type="common">Thunder God vine</name>
    <dbReference type="NCBI Taxonomy" id="458696"/>
    <lineage>
        <taxon>Eukaryota</taxon>
        <taxon>Viridiplantae</taxon>
        <taxon>Streptophyta</taxon>
        <taxon>Embryophyta</taxon>
        <taxon>Tracheophyta</taxon>
        <taxon>Spermatophyta</taxon>
        <taxon>Magnoliopsida</taxon>
        <taxon>eudicotyledons</taxon>
        <taxon>Gunneridae</taxon>
        <taxon>Pentapetalae</taxon>
        <taxon>rosids</taxon>
        <taxon>fabids</taxon>
        <taxon>Celastrales</taxon>
        <taxon>Celastraceae</taxon>
        <taxon>Tripterygium</taxon>
    </lineage>
</organism>
<feature type="compositionally biased region" description="Low complexity" evidence="2">
    <location>
        <begin position="461"/>
        <end position="474"/>
    </location>
</feature>
<dbReference type="PANTHER" id="PTHR34778">
    <property type="entry name" value="OS02G0580700 PROTEIN"/>
    <property type="match status" value="1"/>
</dbReference>
<feature type="compositionally biased region" description="Polar residues" evidence="2">
    <location>
        <begin position="119"/>
        <end position="129"/>
    </location>
</feature>
<dbReference type="OrthoDB" id="657513at2759"/>
<dbReference type="PANTHER" id="PTHR34778:SF6">
    <property type="entry name" value="SHUGOSHIN C-TERMINAL DOMAIN-CONTAINING PROTEIN"/>
    <property type="match status" value="1"/>
</dbReference>
<gene>
    <name evidence="3" type="ORF">HS088_TW12G00859</name>
</gene>
<evidence type="ECO:0000313" key="4">
    <source>
        <dbReference type="Proteomes" id="UP000593562"/>
    </source>
</evidence>
<keyword evidence="4" id="KW-1185">Reference proteome</keyword>
<reference evidence="3 4" key="1">
    <citation type="journal article" date="2020" name="Nat. Commun.">
        <title>Genome of Tripterygium wilfordii and identification of cytochrome P450 involved in triptolide biosynthesis.</title>
        <authorList>
            <person name="Tu L."/>
            <person name="Su P."/>
            <person name="Zhang Z."/>
            <person name="Gao L."/>
            <person name="Wang J."/>
            <person name="Hu T."/>
            <person name="Zhou J."/>
            <person name="Zhang Y."/>
            <person name="Zhao Y."/>
            <person name="Liu Y."/>
            <person name="Song Y."/>
            <person name="Tong Y."/>
            <person name="Lu Y."/>
            <person name="Yang J."/>
            <person name="Xu C."/>
            <person name="Jia M."/>
            <person name="Peters R.J."/>
            <person name="Huang L."/>
            <person name="Gao W."/>
        </authorList>
    </citation>
    <scope>NUCLEOTIDE SEQUENCE [LARGE SCALE GENOMIC DNA]</scope>
    <source>
        <strain evidence="4">cv. XIE 37</strain>
        <tissue evidence="3">Leaf</tissue>
    </source>
</reference>
<feature type="compositionally biased region" description="Basic and acidic residues" evidence="2">
    <location>
        <begin position="477"/>
        <end position="499"/>
    </location>
</feature>
<sequence>MQESEKMEALKKAYAEIILNTSKEAAARVMLSERKALRFEQELRSAKNEGVRLLLRMKQMIDSKQMKIDELEAQLQEAEDVITDLRSELYGVRERWEKADSEQVPPMNGQFSKEDESSPRSPTTTPIVPSSDSLFDIMIASDLKDETLNPSILDSNCRNRNGCAQRIRAFEGNSLDGREPAPVMKNELIMKTSDKDDGKCVRPASMSKNMQTMVHLSTVGRKRGKARNLRTRTAQFGKGKAASCKSHPIRRLKPSQPPSIAIVCEMTNLNDNPNEKAFSIASTKTDNMATNRNSNGLETNLQCTSNCLRNEHDIFHEEKRKGEVQNRDNISTSIMSHPDPLSEICQPPSVLTRCKAYSFSLKGKVKSGEDQSNIKDNEVKIKPFPSLDPGLTLIKSDVDPISGSRNVTVSIKALNTSGVAQNASKKDSDIKDDSLVTGEGETLFINQEGDAAVNLAGPCSVSNSDVVNVPSTNSDLEDARASKPSDGSHSHADNNELRRYTRKRKKESLRSTDKISSPEETNIKRSVRDPKNGSRELEKSTLLTESSRDNRRLALVAHQLISLSGKRW</sequence>
<evidence type="ECO:0000256" key="2">
    <source>
        <dbReference type="SAM" id="MobiDB-lite"/>
    </source>
</evidence>
<name>A0A7J7D015_TRIWF</name>
<protein>
    <submittedName>
        <fullName evidence="3">Uncharacterized protein</fullName>
    </submittedName>
</protein>
<dbReference type="Proteomes" id="UP000593562">
    <property type="component" value="Unassembled WGS sequence"/>
</dbReference>
<dbReference type="EMBL" id="JAAARO010000012">
    <property type="protein sequence ID" value="KAF5739650.1"/>
    <property type="molecule type" value="Genomic_DNA"/>
</dbReference>
<keyword evidence="1" id="KW-0175">Coiled coil</keyword>
<feature type="compositionally biased region" description="Basic and acidic residues" evidence="2">
    <location>
        <begin position="508"/>
        <end position="539"/>
    </location>
</feature>
<comment type="caution">
    <text evidence="3">The sequence shown here is derived from an EMBL/GenBank/DDBJ whole genome shotgun (WGS) entry which is preliminary data.</text>
</comment>
<dbReference type="AlphaFoldDB" id="A0A7J7D015"/>
<proteinExistence type="predicted"/>
<feature type="coiled-coil region" evidence="1">
    <location>
        <begin position="29"/>
        <end position="95"/>
    </location>
</feature>
<feature type="region of interest" description="Disordered" evidence="2">
    <location>
        <begin position="461"/>
        <end position="541"/>
    </location>
</feature>
<feature type="region of interest" description="Disordered" evidence="2">
    <location>
        <begin position="97"/>
        <end position="129"/>
    </location>
</feature>